<dbReference type="InterPro" id="IPR029063">
    <property type="entry name" value="SAM-dependent_MTases_sf"/>
</dbReference>
<dbReference type="AlphaFoldDB" id="A0A9P4M0K6"/>
<dbReference type="Pfam" id="PF13489">
    <property type="entry name" value="Methyltransf_23"/>
    <property type="match status" value="1"/>
</dbReference>
<evidence type="ECO:0000313" key="2">
    <source>
        <dbReference type="EMBL" id="KAF2088003.1"/>
    </source>
</evidence>
<keyword evidence="2" id="KW-0489">Methyltransferase</keyword>
<dbReference type="GO" id="GO:0032259">
    <property type="term" value="P:methylation"/>
    <property type="evidence" value="ECO:0007669"/>
    <property type="project" value="UniProtKB-KW"/>
</dbReference>
<protein>
    <submittedName>
        <fullName evidence="2">S-adenosyl-L-methionine-dependent methyltransferase</fullName>
    </submittedName>
</protein>
<feature type="compositionally biased region" description="Polar residues" evidence="1">
    <location>
        <begin position="1"/>
        <end position="14"/>
    </location>
</feature>
<evidence type="ECO:0000256" key="1">
    <source>
        <dbReference type="SAM" id="MobiDB-lite"/>
    </source>
</evidence>
<gene>
    <name evidence="2" type="ORF">K490DRAFT_65283</name>
</gene>
<organism evidence="2 3">
    <name type="scientific">Saccharata proteae CBS 121410</name>
    <dbReference type="NCBI Taxonomy" id="1314787"/>
    <lineage>
        <taxon>Eukaryota</taxon>
        <taxon>Fungi</taxon>
        <taxon>Dikarya</taxon>
        <taxon>Ascomycota</taxon>
        <taxon>Pezizomycotina</taxon>
        <taxon>Dothideomycetes</taxon>
        <taxon>Dothideomycetes incertae sedis</taxon>
        <taxon>Botryosphaeriales</taxon>
        <taxon>Saccharataceae</taxon>
        <taxon>Saccharata</taxon>
    </lineage>
</organism>
<dbReference type="SUPFAM" id="SSF53335">
    <property type="entry name" value="S-adenosyl-L-methionine-dependent methyltransferases"/>
    <property type="match status" value="1"/>
</dbReference>
<dbReference type="CDD" id="cd02440">
    <property type="entry name" value="AdoMet_MTases"/>
    <property type="match status" value="1"/>
</dbReference>
<dbReference type="Proteomes" id="UP000799776">
    <property type="component" value="Unassembled WGS sequence"/>
</dbReference>
<keyword evidence="2" id="KW-0808">Transferase</keyword>
<name>A0A9P4M0K6_9PEZI</name>
<comment type="caution">
    <text evidence="2">The sequence shown here is derived from an EMBL/GenBank/DDBJ whole genome shotgun (WGS) entry which is preliminary data.</text>
</comment>
<keyword evidence="3" id="KW-1185">Reference proteome</keyword>
<dbReference type="EMBL" id="ML978718">
    <property type="protein sequence ID" value="KAF2088003.1"/>
    <property type="molecule type" value="Genomic_DNA"/>
</dbReference>
<evidence type="ECO:0000313" key="3">
    <source>
        <dbReference type="Proteomes" id="UP000799776"/>
    </source>
</evidence>
<dbReference type="PANTHER" id="PTHR43591">
    <property type="entry name" value="METHYLTRANSFERASE"/>
    <property type="match status" value="1"/>
</dbReference>
<proteinExistence type="predicted"/>
<dbReference type="PANTHER" id="PTHR43591:SF24">
    <property type="entry name" value="2-METHOXY-6-POLYPRENYL-1,4-BENZOQUINOL METHYLASE, MITOCHONDRIAL"/>
    <property type="match status" value="1"/>
</dbReference>
<accession>A0A9P4M0K6</accession>
<dbReference type="Gene3D" id="3.40.50.150">
    <property type="entry name" value="Vaccinia Virus protein VP39"/>
    <property type="match status" value="1"/>
</dbReference>
<dbReference type="OrthoDB" id="10017101at2759"/>
<reference evidence="2" key="1">
    <citation type="journal article" date="2020" name="Stud. Mycol.">
        <title>101 Dothideomycetes genomes: a test case for predicting lifestyles and emergence of pathogens.</title>
        <authorList>
            <person name="Haridas S."/>
            <person name="Albert R."/>
            <person name="Binder M."/>
            <person name="Bloem J."/>
            <person name="Labutti K."/>
            <person name="Salamov A."/>
            <person name="Andreopoulos B."/>
            <person name="Baker S."/>
            <person name="Barry K."/>
            <person name="Bills G."/>
            <person name="Bluhm B."/>
            <person name="Cannon C."/>
            <person name="Castanera R."/>
            <person name="Culley D."/>
            <person name="Daum C."/>
            <person name="Ezra D."/>
            <person name="Gonzalez J."/>
            <person name="Henrissat B."/>
            <person name="Kuo A."/>
            <person name="Liang C."/>
            <person name="Lipzen A."/>
            <person name="Lutzoni F."/>
            <person name="Magnuson J."/>
            <person name="Mondo S."/>
            <person name="Nolan M."/>
            <person name="Ohm R."/>
            <person name="Pangilinan J."/>
            <person name="Park H.-J."/>
            <person name="Ramirez L."/>
            <person name="Alfaro M."/>
            <person name="Sun H."/>
            <person name="Tritt A."/>
            <person name="Yoshinaga Y."/>
            <person name="Zwiers L.-H."/>
            <person name="Turgeon B."/>
            <person name="Goodwin S."/>
            <person name="Spatafora J."/>
            <person name="Crous P."/>
            <person name="Grigoriev I."/>
        </authorList>
    </citation>
    <scope>NUCLEOTIDE SEQUENCE</scope>
    <source>
        <strain evidence="2">CBS 121410</strain>
    </source>
</reference>
<dbReference type="GO" id="GO:0008168">
    <property type="term" value="F:methyltransferase activity"/>
    <property type="evidence" value="ECO:0007669"/>
    <property type="project" value="UniProtKB-KW"/>
</dbReference>
<feature type="region of interest" description="Disordered" evidence="1">
    <location>
        <begin position="1"/>
        <end position="24"/>
    </location>
</feature>
<sequence length="309" mass="36068">MSSQAGRTFHNTTAPYPLPNDEPEHVRLEKQGTGLTRLMHGRIVHVPLIPSVISNVLDIGCGTGQVTKQLGRQYPRADVYGLDISDVPDRFGQKPPNVEFVKDDIFKLNIGADERFEPESFDFCWSRLMMSGIPDWPHYFGIQSDLLKPGGWVESQEVDFFYFFDREGRPFEKDWYWFEVLRDGRIGRKFDMSAGSNVPKYMEEAGFVDIKTYDYVWPCKPWSERPETIPLGEYSAAYMPMVLYFFVAKELVGMGYTENKLTKLRERIREDLMSEEGLHFKFKVSIGRKPFETEREEQGYHERRRPSLR</sequence>